<feature type="transmembrane region" description="Helical" evidence="5">
    <location>
        <begin position="265"/>
        <end position="281"/>
    </location>
</feature>
<feature type="transmembrane region" description="Helical" evidence="5">
    <location>
        <begin position="46"/>
        <end position="64"/>
    </location>
</feature>
<evidence type="ECO:0000259" key="6">
    <source>
        <dbReference type="Pfam" id="PF04932"/>
    </source>
</evidence>
<comment type="caution">
    <text evidence="7">The sequence shown here is derived from an EMBL/GenBank/DDBJ whole genome shotgun (WGS) entry which is preliminary data.</text>
</comment>
<feature type="transmembrane region" description="Helical" evidence="5">
    <location>
        <begin position="120"/>
        <end position="142"/>
    </location>
</feature>
<feature type="transmembrane region" description="Helical" evidence="5">
    <location>
        <begin position="163"/>
        <end position="180"/>
    </location>
</feature>
<dbReference type="RefSeq" id="WP_133602141.1">
    <property type="nucleotide sequence ID" value="NZ_JAUFPJ010000001.1"/>
</dbReference>
<evidence type="ECO:0000256" key="2">
    <source>
        <dbReference type="ARBA" id="ARBA00022692"/>
    </source>
</evidence>
<dbReference type="PANTHER" id="PTHR37422">
    <property type="entry name" value="TEICHURONIC ACID BIOSYNTHESIS PROTEIN TUAE"/>
    <property type="match status" value="1"/>
</dbReference>
<dbReference type="InterPro" id="IPR051533">
    <property type="entry name" value="WaaL-like"/>
</dbReference>
<dbReference type="Proteomes" id="UP000295357">
    <property type="component" value="Unassembled WGS sequence"/>
</dbReference>
<accession>A0A4R6NBB2</accession>
<sequence length="355" mass="39909">MALTQLLVAGVFAYAILELLLIVSGLILDRTLDYWRVFAGYVNPRFFNHVQTLLIPLLLGLLGWSAVRGLWRGLAAFALVANAFFLLLLMGRATLLALVVGLLLVLLWFGPAGRAYARRFVLAFAAGGALYLLIIELLPWLLGMEPVPAFRELGERGSIEARFYLWRIALDMIAAHPWLGVGPMHYANQFNGEAAHPHNIYLQIAAEYGLPFFLILIFVLLRWFWRMTQRLRQHLSQTPDALALGCWAGLVGALVDGAFSGNFVMPLSQLWILITVILLLQRLPQEPLADSGTTRPSRLRLALWRVGLTLLLLAQLYVLVGAWQEFRQTPVRIQGAQEPVGATHYSPRFWQDGWF</sequence>
<evidence type="ECO:0000313" key="8">
    <source>
        <dbReference type="Proteomes" id="UP000295357"/>
    </source>
</evidence>
<dbReference type="InterPro" id="IPR007016">
    <property type="entry name" value="O-antigen_ligase-rel_domated"/>
</dbReference>
<reference evidence="7 8" key="1">
    <citation type="submission" date="2019-03" db="EMBL/GenBank/DDBJ databases">
        <title>Genomic Encyclopedia of Type Strains, Phase IV (KMG-IV): sequencing the most valuable type-strain genomes for metagenomic binning, comparative biology and taxonomic classification.</title>
        <authorList>
            <person name="Goeker M."/>
        </authorList>
    </citation>
    <scope>NUCLEOTIDE SEQUENCE [LARGE SCALE GENOMIC DNA]</scope>
    <source>
        <strain evidence="7 8">DSM 25082</strain>
    </source>
</reference>
<dbReference type="AlphaFoldDB" id="A0A4R6NBB2"/>
<keyword evidence="2 5" id="KW-0812">Transmembrane</keyword>
<feature type="transmembrane region" description="Helical" evidence="5">
    <location>
        <begin position="200"/>
        <end position="221"/>
    </location>
</feature>
<dbReference type="OrthoDB" id="5735959at2"/>
<feature type="transmembrane region" description="Helical" evidence="5">
    <location>
        <begin position="241"/>
        <end position="259"/>
    </location>
</feature>
<feature type="transmembrane region" description="Helical" evidence="5">
    <location>
        <begin position="302"/>
        <end position="323"/>
    </location>
</feature>
<dbReference type="GO" id="GO:0016020">
    <property type="term" value="C:membrane"/>
    <property type="evidence" value="ECO:0007669"/>
    <property type="project" value="UniProtKB-SubCell"/>
</dbReference>
<keyword evidence="7" id="KW-0436">Ligase</keyword>
<comment type="subcellular location">
    <subcellularLocation>
        <location evidence="1">Membrane</location>
        <topology evidence="1">Multi-pass membrane protein</topology>
    </subcellularLocation>
</comment>
<keyword evidence="8" id="KW-1185">Reference proteome</keyword>
<keyword evidence="4 5" id="KW-0472">Membrane</keyword>
<protein>
    <submittedName>
        <fullName evidence="7">O-antigen ligase-like membrane protein</fullName>
    </submittedName>
</protein>
<evidence type="ECO:0000256" key="5">
    <source>
        <dbReference type="SAM" id="Phobius"/>
    </source>
</evidence>
<evidence type="ECO:0000256" key="4">
    <source>
        <dbReference type="ARBA" id="ARBA00023136"/>
    </source>
</evidence>
<dbReference type="Pfam" id="PF04932">
    <property type="entry name" value="Wzy_C"/>
    <property type="match status" value="1"/>
</dbReference>
<evidence type="ECO:0000256" key="3">
    <source>
        <dbReference type="ARBA" id="ARBA00022989"/>
    </source>
</evidence>
<proteinExistence type="predicted"/>
<evidence type="ECO:0000313" key="7">
    <source>
        <dbReference type="EMBL" id="TDP13243.1"/>
    </source>
</evidence>
<organism evidence="7 8">
    <name type="scientific">Roseateles asaccharophilus</name>
    <dbReference type="NCBI Taxonomy" id="582607"/>
    <lineage>
        <taxon>Bacteria</taxon>
        <taxon>Pseudomonadati</taxon>
        <taxon>Pseudomonadota</taxon>
        <taxon>Betaproteobacteria</taxon>
        <taxon>Burkholderiales</taxon>
        <taxon>Sphaerotilaceae</taxon>
        <taxon>Roseateles</taxon>
    </lineage>
</organism>
<dbReference type="PANTHER" id="PTHR37422:SF23">
    <property type="entry name" value="TEICHURONIC ACID BIOSYNTHESIS PROTEIN TUAE"/>
    <property type="match status" value="1"/>
</dbReference>
<gene>
    <name evidence="7" type="ORF">DFR39_101718</name>
</gene>
<name>A0A4R6NBB2_9BURK</name>
<feature type="transmembrane region" description="Helical" evidence="5">
    <location>
        <begin position="6"/>
        <end position="26"/>
    </location>
</feature>
<keyword evidence="3 5" id="KW-1133">Transmembrane helix</keyword>
<feature type="domain" description="O-antigen ligase-related" evidence="6">
    <location>
        <begin position="77"/>
        <end position="216"/>
    </location>
</feature>
<dbReference type="EMBL" id="SNXE01000001">
    <property type="protein sequence ID" value="TDP13243.1"/>
    <property type="molecule type" value="Genomic_DNA"/>
</dbReference>
<evidence type="ECO:0000256" key="1">
    <source>
        <dbReference type="ARBA" id="ARBA00004141"/>
    </source>
</evidence>
<dbReference type="GO" id="GO:0016874">
    <property type="term" value="F:ligase activity"/>
    <property type="evidence" value="ECO:0007669"/>
    <property type="project" value="UniProtKB-KW"/>
</dbReference>